<dbReference type="Pfam" id="PF19656">
    <property type="entry name" value="DUF6159"/>
    <property type="match status" value="1"/>
</dbReference>
<name>A0ABD5PJB9_9EURY</name>
<dbReference type="EMBL" id="JBHSDS010000017">
    <property type="protein sequence ID" value="MFC4360441.1"/>
    <property type="molecule type" value="Genomic_DNA"/>
</dbReference>
<keyword evidence="3" id="KW-1185">Reference proteome</keyword>
<sequence length="275" mass="29150">MVGRFTRGLRVVDDSVDVFRDNPRLAILPLLSLLSIGGAFAIVLGTALRYGAVSSVLTSDLLQYAAIFVAIAVSSSVGTFFNAAVVHCAFQYFDGKETSVRGGLAAAWQVRRKIALWSVTAATLGTVLYIIDENFGALGSLARVLFDLAWGLLTFFVIPVLVLEDTKGLRPLLQESGTAFRETWGESITASLGISFVFFPVGVIGLSVLGWAYLFASGVPALLIGSAGFIVLVAAMVAAQVLGMVARTALYRYAVADEKVGPCAGRNPETIFPSD</sequence>
<dbReference type="AlphaFoldDB" id="A0ABD5PJB9"/>
<proteinExistence type="predicted"/>
<feature type="transmembrane region" description="Helical" evidence="1">
    <location>
        <begin position="114"/>
        <end position="131"/>
    </location>
</feature>
<keyword evidence="1" id="KW-0472">Membrane</keyword>
<comment type="caution">
    <text evidence="2">The sequence shown here is derived from an EMBL/GenBank/DDBJ whole genome shotgun (WGS) entry which is preliminary data.</text>
</comment>
<feature type="transmembrane region" description="Helical" evidence="1">
    <location>
        <begin position="30"/>
        <end position="52"/>
    </location>
</feature>
<keyword evidence="1" id="KW-1133">Transmembrane helix</keyword>
<accession>A0ABD5PJB9</accession>
<evidence type="ECO:0000256" key="1">
    <source>
        <dbReference type="SAM" id="Phobius"/>
    </source>
</evidence>
<protein>
    <submittedName>
        <fullName evidence="2">DUF6159 family protein</fullName>
    </submittedName>
</protein>
<feature type="transmembrane region" description="Helical" evidence="1">
    <location>
        <begin position="221"/>
        <end position="242"/>
    </location>
</feature>
<dbReference type="InterPro" id="IPR046157">
    <property type="entry name" value="DUF6159"/>
</dbReference>
<organism evidence="2 3">
    <name type="scientific">Halobium salinum</name>
    <dbReference type="NCBI Taxonomy" id="1364940"/>
    <lineage>
        <taxon>Archaea</taxon>
        <taxon>Methanobacteriati</taxon>
        <taxon>Methanobacteriota</taxon>
        <taxon>Stenosarchaea group</taxon>
        <taxon>Halobacteria</taxon>
        <taxon>Halobacteriales</taxon>
        <taxon>Haloferacaceae</taxon>
        <taxon>Halobium</taxon>
    </lineage>
</organism>
<dbReference type="RefSeq" id="WP_267620627.1">
    <property type="nucleotide sequence ID" value="NZ_JAODIW010000005.1"/>
</dbReference>
<feature type="transmembrane region" description="Helical" evidence="1">
    <location>
        <begin position="64"/>
        <end position="93"/>
    </location>
</feature>
<feature type="transmembrane region" description="Helical" evidence="1">
    <location>
        <begin position="190"/>
        <end position="215"/>
    </location>
</feature>
<gene>
    <name evidence="2" type="ORF">ACFO0N_21050</name>
</gene>
<evidence type="ECO:0000313" key="3">
    <source>
        <dbReference type="Proteomes" id="UP001595921"/>
    </source>
</evidence>
<evidence type="ECO:0000313" key="2">
    <source>
        <dbReference type="EMBL" id="MFC4360441.1"/>
    </source>
</evidence>
<reference evidence="2 3" key="1">
    <citation type="journal article" date="2019" name="Int. J. Syst. Evol. Microbiol.">
        <title>The Global Catalogue of Microorganisms (GCM) 10K type strain sequencing project: providing services to taxonomists for standard genome sequencing and annotation.</title>
        <authorList>
            <consortium name="The Broad Institute Genomics Platform"/>
            <consortium name="The Broad Institute Genome Sequencing Center for Infectious Disease"/>
            <person name="Wu L."/>
            <person name="Ma J."/>
        </authorList>
    </citation>
    <scope>NUCLEOTIDE SEQUENCE [LARGE SCALE GENOMIC DNA]</scope>
    <source>
        <strain evidence="2 3">CGMCC 1.12553</strain>
    </source>
</reference>
<feature type="transmembrane region" description="Helical" evidence="1">
    <location>
        <begin position="143"/>
        <end position="163"/>
    </location>
</feature>
<dbReference type="Proteomes" id="UP001595921">
    <property type="component" value="Unassembled WGS sequence"/>
</dbReference>
<keyword evidence="1" id="KW-0812">Transmembrane</keyword>